<evidence type="ECO:0000313" key="2">
    <source>
        <dbReference type="EMBL" id="PCD21348.1"/>
    </source>
</evidence>
<reference evidence="2 3" key="2">
    <citation type="journal article" date="2017" name="Sci. Rep.">
        <title>A mobile pathogenicity chromosome in Fusarium oxysporum for infection of multiple cucurbit species.</title>
        <authorList>
            <person name="van Dam P."/>
            <person name="Fokkens L."/>
            <person name="Ayukawa Y."/>
            <person name="van der Gragt M."/>
            <person name="Ter Horst A."/>
            <person name="Brankovics B."/>
            <person name="Houterman P.M."/>
            <person name="Arie T."/>
            <person name="Rep M."/>
        </authorList>
    </citation>
    <scope>NUCLEOTIDE SEQUENCE [LARGE SCALE GENOMIC DNA]</scope>
    <source>
        <strain evidence="2 3">Forc016</strain>
    </source>
</reference>
<comment type="caution">
    <text evidence="2">The sequence shown here is derived from an EMBL/GenBank/DDBJ whole genome shotgun (WGS) entry which is preliminary data.</text>
</comment>
<gene>
    <name evidence="2" type="ORF">AU210_016314</name>
</gene>
<dbReference type="InterPro" id="IPR046541">
    <property type="entry name" value="DUF6606"/>
</dbReference>
<protein>
    <recommendedName>
        <fullName evidence="1">DUF6606 domain-containing protein</fullName>
    </recommendedName>
</protein>
<name>A0A2H3G072_FUSOX</name>
<feature type="domain" description="DUF6606" evidence="1">
    <location>
        <begin position="12"/>
        <end position="110"/>
    </location>
</feature>
<dbReference type="Pfam" id="PF20255">
    <property type="entry name" value="DUF6606"/>
    <property type="match status" value="1"/>
</dbReference>
<dbReference type="Proteomes" id="UP000219602">
    <property type="component" value="Unassembled WGS sequence"/>
</dbReference>
<accession>A0A2H3G072</accession>
<dbReference type="EMBL" id="MABQ02000013">
    <property type="protein sequence ID" value="PCD21348.1"/>
    <property type="molecule type" value="Genomic_DNA"/>
</dbReference>
<evidence type="ECO:0000259" key="1">
    <source>
        <dbReference type="Pfam" id="PF20255"/>
    </source>
</evidence>
<sequence length="131" mass="14752">MATEESALVEALFHHLVLPPRLPRSFDEENVTLAQKTGERLQNALAMFHETGDTNVWRTLKASLQATADLNQGPFYQDDLLKAFKNMQDSSGTVWLGVHVEPQNAALIVSVIWFHLEIFSWNQYGSLQVVA</sequence>
<dbReference type="AlphaFoldDB" id="A0A2H3G072"/>
<reference evidence="2 3" key="1">
    <citation type="journal article" date="2016" name="Environ. Microbiol.">
        <title>Effector profiles distinguish formae speciales of Fusarium oxysporum.</title>
        <authorList>
            <person name="van Dam P."/>
            <person name="Fokkens L."/>
            <person name="Schmidt S.M."/>
            <person name="Linmans J.H."/>
            <person name="Kistler H.C."/>
            <person name="Ma L.J."/>
            <person name="Rep M."/>
        </authorList>
    </citation>
    <scope>NUCLEOTIDE SEQUENCE [LARGE SCALE GENOMIC DNA]</scope>
    <source>
        <strain evidence="2 3">Forc016</strain>
    </source>
</reference>
<dbReference type="STRING" id="327505.A0A2H3G072"/>
<proteinExistence type="predicted"/>
<organism evidence="2 3">
    <name type="scientific">Fusarium oxysporum f. sp. radicis-cucumerinum</name>
    <dbReference type="NCBI Taxonomy" id="327505"/>
    <lineage>
        <taxon>Eukaryota</taxon>
        <taxon>Fungi</taxon>
        <taxon>Dikarya</taxon>
        <taxon>Ascomycota</taxon>
        <taxon>Pezizomycotina</taxon>
        <taxon>Sordariomycetes</taxon>
        <taxon>Hypocreomycetidae</taxon>
        <taxon>Hypocreales</taxon>
        <taxon>Nectriaceae</taxon>
        <taxon>Fusarium</taxon>
        <taxon>Fusarium oxysporum species complex</taxon>
    </lineage>
</organism>
<evidence type="ECO:0000313" key="3">
    <source>
        <dbReference type="Proteomes" id="UP000219602"/>
    </source>
</evidence>